<keyword evidence="3" id="KW-0378">Hydrolase</keyword>
<dbReference type="EMBL" id="AP009152">
    <property type="protein sequence ID" value="BAG30532.1"/>
    <property type="molecule type" value="Genomic_DNA"/>
</dbReference>
<gene>
    <name evidence="3" type="ordered locus">KRH_21850</name>
</gene>
<dbReference type="Pfam" id="PF00795">
    <property type="entry name" value="CN_hydrolase"/>
    <property type="match status" value="1"/>
</dbReference>
<dbReference type="CDD" id="cd07581">
    <property type="entry name" value="nitrilase_3"/>
    <property type="match status" value="1"/>
</dbReference>
<dbReference type="STRING" id="378753.KRH_21850"/>
<protein>
    <submittedName>
        <fullName evidence="3">Putative hydrolase</fullName>
    </submittedName>
</protein>
<evidence type="ECO:0000256" key="1">
    <source>
        <dbReference type="ARBA" id="ARBA00010613"/>
    </source>
</evidence>
<dbReference type="PROSITE" id="PS50263">
    <property type="entry name" value="CN_HYDROLASE"/>
    <property type="match status" value="1"/>
</dbReference>
<dbReference type="InterPro" id="IPR036526">
    <property type="entry name" value="C-N_Hydrolase_sf"/>
</dbReference>
<reference evidence="3 4" key="1">
    <citation type="journal article" date="2008" name="J. Bacteriol.">
        <title>Complete genome sequence of the soil actinomycete Kocuria rhizophila.</title>
        <authorList>
            <person name="Takarada H."/>
            <person name="Sekine M."/>
            <person name="Kosugi H."/>
            <person name="Matsuo Y."/>
            <person name="Fujisawa T."/>
            <person name="Omata S."/>
            <person name="Kishi E."/>
            <person name="Shimizu A."/>
            <person name="Tsukatani N."/>
            <person name="Tanikawa S."/>
            <person name="Fujita N."/>
            <person name="Harayama S."/>
        </authorList>
    </citation>
    <scope>NUCLEOTIDE SEQUENCE [LARGE SCALE GENOMIC DNA]</scope>
    <source>
        <strain evidence="4">ATCC 9341 / DSM 348 / NBRC 103217 / DC2201</strain>
    </source>
</reference>
<dbReference type="HOGENOM" id="CLU_030130_1_2_11"/>
<dbReference type="PANTHER" id="PTHR23088:SF27">
    <property type="entry name" value="DEAMINATED GLUTATHIONE AMIDASE"/>
    <property type="match status" value="1"/>
</dbReference>
<name>B2GI20_KOCRD</name>
<dbReference type="PROSITE" id="PS01227">
    <property type="entry name" value="UPF0012"/>
    <property type="match status" value="1"/>
</dbReference>
<dbReference type="Gene3D" id="3.60.110.10">
    <property type="entry name" value="Carbon-nitrogen hydrolase"/>
    <property type="match status" value="1"/>
</dbReference>
<comment type="similarity">
    <text evidence="1">Belongs to the carbon-nitrogen hydrolase superfamily. NIT1/NIT2 family.</text>
</comment>
<dbReference type="AlphaFoldDB" id="B2GI20"/>
<feature type="domain" description="CN hydrolase" evidence="2">
    <location>
        <begin position="4"/>
        <end position="249"/>
    </location>
</feature>
<accession>B2GI20</accession>
<dbReference type="InterPro" id="IPR003010">
    <property type="entry name" value="C-N_Hydrolase"/>
</dbReference>
<organism evidence="3 4">
    <name type="scientific">Kocuria rhizophila (strain ATCC 9341 / DSM 348 / NBRC 103217 / DC2201)</name>
    <dbReference type="NCBI Taxonomy" id="378753"/>
    <lineage>
        <taxon>Bacteria</taxon>
        <taxon>Bacillati</taxon>
        <taxon>Actinomycetota</taxon>
        <taxon>Actinomycetes</taxon>
        <taxon>Micrococcales</taxon>
        <taxon>Micrococcaceae</taxon>
        <taxon>Kocuria</taxon>
    </lineage>
</organism>
<evidence type="ECO:0000259" key="2">
    <source>
        <dbReference type="PROSITE" id="PS50263"/>
    </source>
</evidence>
<sequence length="268" mass="28096">MAGMRIALGQLLSTYDPAENLRAVADLARRAGKDGAGLLVLPEATMFAFGRRLTDVAEPLDGPWASAVADLAHEHSVAIVAGMFTPGDGERVRNTTLIALPDGAVRGYAKIHLFDAFGFLESDTVDPGDEPVTFPVGGTTVGVATCYDIRFPRLFTRLAHDGATVTVVGASWGDGPGKVEQWELLARARALDTTSWVVAVGQANPLAAGVENPEKAPRGVGHSLVAAPDGSVVASLGDAPDYTVVDLDMDLVERTRTSIPVLANAREL</sequence>
<dbReference type="InterPro" id="IPR001110">
    <property type="entry name" value="UPF0012_CS"/>
</dbReference>
<dbReference type="KEGG" id="krh:KRH_21850"/>
<dbReference type="PANTHER" id="PTHR23088">
    <property type="entry name" value="NITRILASE-RELATED"/>
    <property type="match status" value="1"/>
</dbReference>
<keyword evidence="4" id="KW-1185">Reference proteome</keyword>
<evidence type="ECO:0000313" key="3">
    <source>
        <dbReference type="EMBL" id="BAG30532.1"/>
    </source>
</evidence>
<proteinExistence type="inferred from homology"/>
<dbReference type="eggNOG" id="COG0388">
    <property type="taxonomic scope" value="Bacteria"/>
</dbReference>
<dbReference type="SUPFAM" id="SSF56317">
    <property type="entry name" value="Carbon-nitrogen hydrolase"/>
    <property type="match status" value="1"/>
</dbReference>
<dbReference type="GO" id="GO:0016787">
    <property type="term" value="F:hydrolase activity"/>
    <property type="evidence" value="ECO:0007669"/>
    <property type="project" value="UniProtKB-KW"/>
</dbReference>
<dbReference type="Proteomes" id="UP000008838">
    <property type="component" value="Chromosome"/>
</dbReference>
<evidence type="ECO:0000313" key="4">
    <source>
        <dbReference type="Proteomes" id="UP000008838"/>
    </source>
</evidence>